<protein>
    <submittedName>
        <fullName evidence="4">Sulfotransferase 1C4</fullName>
    </submittedName>
</protein>
<feature type="non-terminal residue" evidence="4">
    <location>
        <position position="1"/>
    </location>
</feature>
<dbReference type="Pfam" id="PF00685">
    <property type="entry name" value="Sulfotransfer_1"/>
    <property type="match status" value="1"/>
</dbReference>
<dbReference type="EMBL" id="HAAD01005509">
    <property type="protein sequence ID" value="CDG71741.1"/>
    <property type="molecule type" value="mRNA"/>
</dbReference>
<evidence type="ECO:0000259" key="3">
    <source>
        <dbReference type="Pfam" id="PF00685"/>
    </source>
</evidence>
<dbReference type="OrthoDB" id="205623at2759"/>
<evidence type="ECO:0000256" key="1">
    <source>
        <dbReference type="ARBA" id="ARBA00005771"/>
    </source>
</evidence>
<dbReference type="Gene3D" id="3.40.50.300">
    <property type="entry name" value="P-loop containing nucleotide triphosphate hydrolases"/>
    <property type="match status" value="1"/>
</dbReference>
<sequence>MGFSHSLISNCSIEGLLASLNYLRTANHLPSLWSHRYQIQEDIIVRRWLPPDFVENAISYQATCTDTFIVGYPRAGSSWISYIIYLLKNEGEPIHSSERLWEEIPEIGMGRHVAQRFGKYFVQLAEMVPHPRILRTQLPYDKVPIHPKAKCIYISRNPFDTAVSLFHEVRSINEFSGSFNDFFTYFLHGQTDYNDYFDHHKSWYQRKFEQTVLWITYEDLMTYPRAIIKQIADYMGGVYQRSANDEFIMKKIINNSSFKEMREKESLLVQKNPNRINDFSFFRKGQIHDFENFFNEEQIKKLTEKFLAQFKGSKLLNSWERYCLPVKCM</sequence>
<evidence type="ECO:0000313" key="4">
    <source>
        <dbReference type="EMBL" id="CDG71741.1"/>
    </source>
</evidence>
<dbReference type="AlphaFoldDB" id="T2MI09"/>
<dbReference type="InterPro" id="IPR000863">
    <property type="entry name" value="Sulfotransferase_dom"/>
</dbReference>
<proteinExistence type="evidence at transcript level"/>
<dbReference type="GO" id="GO:0008146">
    <property type="term" value="F:sulfotransferase activity"/>
    <property type="evidence" value="ECO:0007669"/>
    <property type="project" value="InterPro"/>
</dbReference>
<gene>
    <name evidence="4" type="primary">SULT1C4</name>
</gene>
<dbReference type="SUPFAM" id="SSF52540">
    <property type="entry name" value="P-loop containing nucleoside triphosphate hydrolases"/>
    <property type="match status" value="1"/>
</dbReference>
<evidence type="ECO:0000256" key="2">
    <source>
        <dbReference type="ARBA" id="ARBA00022679"/>
    </source>
</evidence>
<dbReference type="PANTHER" id="PTHR11783">
    <property type="entry name" value="SULFOTRANSFERASE SULT"/>
    <property type="match status" value="1"/>
</dbReference>
<dbReference type="InterPro" id="IPR027417">
    <property type="entry name" value="P-loop_NTPase"/>
</dbReference>
<organism evidence="4">
    <name type="scientific">Hydra vulgaris</name>
    <name type="common">Hydra</name>
    <name type="synonym">Hydra attenuata</name>
    <dbReference type="NCBI Taxonomy" id="6087"/>
    <lineage>
        <taxon>Eukaryota</taxon>
        <taxon>Metazoa</taxon>
        <taxon>Cnidaria</taxon>
        <taxon>Hydrozoa</taxon>
        <taxon>Hydroidolina</taxon>
        <taxon>Anthoathecata</taxon>
        <taxon>Aplanulata</taxon>
        <taxon>Hydridae</taxon>
        <taxon>Hydra</taxon>
    </lineage>
</organism>
<name>T2MI09_HYDVU</name>
<reference evidence="4" key="1">
    <citation type="journal article" date="2013" name="Genome Biol. Evol.">
        <title>Punctuated emergences of genetic and phenotypic innovations in eumetazoan, bilaterian, euteleostome, and hominidae ancestors.</title>
        <authorList>
            <person name="Wenger Y."/>
            <person name="Galliot B."/>
        </authorList>
    </citation>
    <scope>NUCLEOTIDE SEQUENCE</scope>
    <source>
        <tissue evidence="4">Whole animals</tissue>
    </source>
</reference>
<feature type="domain" description="Sulfotransferase" evidence="3">
    <location>
        <begin position="65"/>
        <end position="313"/>
    </location>
</feature>
<comment type="similarity">
    <text evidence="1">Belongs to the sulfotransferase 1 family.</text>
</comment>
<accession>T2MI09</accession>
<keyword evidence="2 4" id="KW-0808">Transferase</keyword>